<dbReference type="SUPFAM" id="SSF55785">
    <property type="entry name" value="PYP-like sensor domain (PAS domain)"/>
    <property type="match status" value="1"/>
</dbReference>
<sequence>MRPGTNPGSRSIQPHGVLLVLQEPDFVILQVSATTQEILGIAPESLLHVPLSILLDADQLMSFKASLTRVTLGNSPLYLFTMKLKGQKHLFDGIAHRNNGFLILELECAPDVASFQAKQQFSPEIFHSIQSAFTRLHQAATVNGYSQMIAEHVRDLTGFDR</sequence>
<dbReference type="AlphaFoldDB" id="A0A5J4KWC2"/>
<reference evidence="2 3" key="1">
    <citation type="submission" date="2019-10" db="EMBL/GenBank/DDBJ databases">
        <title>Dictyobacter vulcani sp. nov., within the class Ktedonobacteria, isolated from soil of volcanic Mt. Zao.</title>
        <authorList>
            <person name="Zheng Y."/>
            <person name="Wang C.M."/>
            <person name="Sakai Y."/>
            <person name="Abe K."/>
            <person name="Yokota A."/>
            <person name="Yabe S."/>
        </authorList>
    </citation>
    <scope>NUCLEOTIDE SEQUENCE [LARGE SCALE GENOMIC DNA]</scope>
    <source>
        <strain evidence="2 3">W12</strain>
    </source>
</reference>
<dbReference type="InterPro" id="IPR013654">
    <property type="entry name" value="PAS_2"/>
</dbReference>
<accession>A0A5J4KWC2</accession>
<organism evidence="2 3">
    <name type="scientific">Dictyobacter vulcani</name>
    <dbReference type="NCBI Taxonomy" id="2607529"/>
    <lineage>
        <taxon>Bacteria</taxon>
        <taxon>Bacillati</taxon>
        <taxon>Chloroflexota</taxon>
        <taxon>Ktedonobacteria</taxon>
        <taxon>Ktedonobacterales</taxon>
        <taxon>Dictyobacteraceae</taxon>
        <taxon>Dictyobacter</taxon>
    </lineage>
</organism>
<evidence type="ECO:0000313" key="2">
    <source>
        <dbReference type="EMBL" id="GER91793.1"/>
    </source>
</evidence>
<name>A0A5J4KWC2_9CHLR</name>
<dbReference type="EMBL" id="BKZW01000004">
    <property type="protein sequence ID" value="GER91793.1"/>
    <property type="molecule type" value="Genomic_DNA"/>
</dbReference>
<comment type="caution">
    <text evidence="2">The sequence shown here is derived from an EMBL/GenBank/DDBJ whole genome shotgun (WGS) entry which is preliminary data.</text>
</comment>
<dbReference type="Proteomes" id="UP000326912">
    <property type="component" value="Unassembled WGS sequence"/>
</dbReference>
<proteinExistence type="predicted"/>
<evidence type="ECO:0000259" key="1">
    <source>
        <dbReference type="Pfam" id="PF08446"/>
    </source>
</evidence>
<protein>
    <recommendedName>
        <fullName evidence="1">PAS fold-2 domain-containing protein</fullName>
    </recommendedName>
</protein>
<dbReference type="RefSeq" id="WP_198925664.1">
    <property type="nucleotide sequence ID" value="NZ_BKZW01000004.1"/>
</dbReference>
<dbReference type="GO" id="GO:0006355">
    <property type="term" value="P:regulation of DNA-templated transcription"/>
    <property type="evidence" value="ECO:0007669"/>
    <property type="project" value="InterPro"/>
</dbReference>
<gene>
    <name evidence="2" type="ORF">KDW_59550</name>
</gene>
<keyword evidence="3" id="KW-1185">Reference proteome</keyword>
<feature type="domain" description="PAS fold-2" evidence="1">
    <location>
        <begin position="10"/>
        <end position="108"/>
    </location>
</feature>
<evidence type="ECO:0000313" key="3">
    <source>
        <dbReference type="Proteomes" id="UP000326912"/>
    </source>
</evidence>
<dbReference type="InterPro" id="IPR035965">
    <property type="entry name" value="PAS-like_dom_sf"/>
</dbReference>
<dbReference type="Gene3D" id="3.30.450.20">
    <property type="entry name" value="PAS domain"/>
    <property type="match status" value="1"/>
</dbReference>
<dbReference type="Pfam" id="PF08446">
    <property type="entry name" value="PAS_2"/>
    <property type="match status" value="1"/>
</dbReference>